<dbReference type="CDD" id="cd05008">
    <property type="entry name" value="SIS_GlmS_GlmD_1"/>
    <property type="match status" value="1"/>
</dbReference>
<dbReference type="NCBIfam" id="TIGR01135">
    <property type="entry name" value="glmS"/>
    <property type="match status" value="1"/>
</dbReference>
<dbReference type="Pfam" id="PF13522">
    <property type="entry name" value="GATase_6"/>
    <property type="match status" value="1"/>
</dbReference>
<evidence type="ECO:0000313" key="12">
    <source>
        <dbReference type="Proteomes" id="UP001167160"/>
    </source>
</evidence>
<comment type="subunit">
    <text evidence="8">Homodimer.</text>
</comment>
<keyword evidence="6" id="KW-0677">Repeat</keyword>
<evidence type="ECO:0000259" key="10">
    <source>
        <dbReference type="PROSITE" id="PS51464"/>
    </source>
</evidence>
<dbReference type="GO" id="GO:0004360">
    <property type="term" value="F:glutamine-fructose-6-phosphate transaminase (isomerizing) activity"/>
    <property type="evidence" value="ECO:0007669"/>
    <property type="project" value="UniProtKB-EC"/>
</dbReference>
<feature type="active site" description="For Fru-6P isomerization activity" evidence="8">
    <location>
        <position position="610"/>
    </location>
</feature>
<evidence type="ECO:0000256" key="4">
    <source>
        <dbReference type="ARBA" id="ARBA00022576"/>
    </source>
</evidence>
<dbReference type="InterPro" id="IPR029055">
    <property type="entry name" value="Ntn_hydrolases_N"/>
</dbReference>
<dbReference type="NCBIfam" id="NF001484">
    <property type="entry name" value="PRK00331.1"/>
    <property type="match status" value="1"/>
</dbReference>
<keyword evidence="7" id="KW-0315">Glutamine amidotransferase</keyword>
<proteinExistence type="inferred from homology"/>
<dbReference type="InterPro" id="IPR035490">
    <property type="entry name" value="GlmS/FrlB_SIS"/>
</dbReference>
<dbReference type="EC" id="2.6.1.16" evidence="2 8"/>
<accession>A0ABT0XDA1</accession>
<dbReference type="PROSITE" id="PS51278">
    <property type="entry name" value="GATASE_TYPE_2"/>
    <property type="match status" value="1"/>
</dbReference>
<feature type="domain" description="SIS" evidence="10">
    <location>
        <begin position="460"/>
        <end position="605"/>
    </location>
</feature>
<feature type="initiator methionine" description="Removed" evidence="8">
    <location>
        <position position="1"/>
    </location>
</feature>
<dbReference type="PROSITE" id="PS51464">
    <property type="entry name" value="SIS"/>
    <property type="match status" value="2"/>
</dbReference>
<dbReference type="RefSeq" id="WP_251419413.1">
    <property type="nucleotide sequence ID" value="NZ_JAMQGM010000068.1"/>
</dbReference>
<dbReference type="SUPFAM" id="SSF56235">
    <property type="entry name" value="N-terminal nucleophile aminohydrolases (Ntn hydrolases)"/>
    <property type="match status" value="1"/>
</dbReference>
<comment type="subcellular location">
    <subcellularLocation>
        <location evidence="8">Cytoplasm</location>
    </subcellularLocation>
</comment>
<evidence type="ECO:0000256" key="1">
    <source>
        <dbReference type="ARBA" id="ARBA00001031"/>
    </source>
</evidence>
<evidence type="ECO:0000256" key="8">
    <source>
        <dbReference type="HAMAP-Rule" id="MF_00164"/>
    </source>
</evidence>
<feature type="active site" description="Nucleophile; for GATase activity" evidence="8">
    <location>
        <position position="2"/>
    </location>
</feature>
<dbReference type="InterPro" id="IPR035466">
    <property type="entry name" value="GlmS/AgaS_SIS"/>
</dbReference>
<sequence>MCGIVGYVGGQSALDVVIAGLKRLEYRGYDSAGVAVLSDGGLATAKKAGKLANLGKELADRPLPDGRTGIGHTRWATHGGPTDANAHPHIDNAGRVAVVHNGIIENFAVLRAELTERGHTLASETDTEVVAHLLAEEFSSRGDLGEAMRYVCRRLEGAFTLVAAHADEPDVVVGARRNSPLVVGVGDGEAFLASDVAAFIEHTRDAVELGQDQVVELRRDSVTVTDFHGAPAAVREYHVDWDASAAEKGGYDYFMLKEIAEQPKAVADTLLGRIDITGRLTLDEVRIPGSVLREVDKIVIVACGTAFHAGMIAKYAIEHWTRIPCETELASEFRYRDPILGPRTLVVAISQSGETMDTLMALRHAREQGAKVLAICNTNGSTIPRESDAVLYTHAGPEVAVASTKAFLTQLVACYLVALYLGQVRGTKWGDEIDTVIRELSEISTQVGEVLGTMEPVRELARSLAQKNTVLFLGRHVGYPVALEGALKLKELAYMHAEGFAAGELKHGPIALIEDDMPVVVVVPSPRGRSVLHDKIVSNIQEIRARGARTIVIAEEGDETVAPYADHLIRIPATPTLLQPLVATVPLQVFACELATARGNEVDQPRNLAKSVTVE</sequence>
<dbReference type="PANTHER" id="PTHR10937">
    <property type="entry name" value="GLUCOSAMINE--FRUCTOSE-6-PHOSPHATE AMINOTRANSFERASE, ISOMERIZING"/>
    <property type="match status" value="1"/>
</dbReference>
<dbReference type="InterPro" id="IPR046348">
    <property type="entry name" value="SIS_dom_sf"/>
</dbReference>
<name>A0ABT0XDA1_9ACTN</name>
<keyword evidence="4 8" id="KW-0032">Aminotransferase</keyword>
<evidence type="ECO:0000256" key="3">
    <source>
        <dbReference type="ARBA" id="ARBA00016090"/>
    </source>
</evidence>
<dbReference type="Gene3D" id="3.60.20.10">
    <property type="entry name" value="Glutamine Phosphoribosylpyrophosphate, subunit 1, domain 1"/>
    <property type="match status" value="1"/>
</dbReference>
<comment type="caution">
    <text evidence="11">The sequence shown here is derived from an EMBL/GenBank/DDBJ whole genome shotgun (WGS) entry which is preliminary data.</text>
</comment>
<feature type="domain" description="Glutamine amidotransferase type-2" evidence="9">
    <location>
        <begin position="2"/>
        <end position="220"/>
    </location>
</feature>
<keyword evidence="8" id="KW-0963">Cytoplasm</keyword>
<evidence type="ECO:0000256" key="2">
    <source>
        <dbReference type="ARBA" id="ARBA00012916"/>
    </source>
</evidence>
<dbReference type="CDD" id="cd00714">
    <property type="entry name" value="GFAT"/>
    <property type="match status" value="1"/>
</dbReference>
<dbReference type="HAMAP" id="MF_00164">
    <property type="entry name" value="GlmS"/>
    <property type="match status" value="1"/>
</dbReference>
<dbReference type="SUPFAM" id="SSF53697">
    <property type="entry name" value="SIS domain"/>
    <property type="match status" value="1"/>
</dbReference>
<gene>
    <name evidence="8 11" type="primary">glmS</name>
    <name evidence="11" type="ORF">M1E25_24760</name>
</gene>
<dbReference type="InterPro" id="IPR005855">
    <property type="entry name" value="GFAT"/>
</dbReference>
<dbReference type="EMBL" id="JAMQGM010000068">
    <property type="protein sequence ID" value="MCM2580507.1"/>
    <property type="molecule type" value="Genomic_DNA"/>
</dbReference>
<feature type="domain" description="SIS" evidence="10">
    <location>
        <begin position="287"/>
        <end position="427"/>
    </location>
</feature>
<protein>
    <recommendedName>
        <fullName evidence="3 8">Glutamine--fructose-6-phosphate aminotransferase [isomerizing]</fullName>
        <ecNumber evidence="2 8">2.6.1.16</ecNumber>
    </recommendedName>
    <alternativeName>
        <fullName evidence="8">D-fructose-6-phosphate amidotransferase</fullName>
    </alternativeName>
    <alternativeName>
        <fullName evidence="8">GFAT</fullName>
    </alternativeName>
    <alternativeName>
        <fullName evidence="8">Glucosamine-6-phosphate synthase</fullName>
    </alternativeName>
    <alternativeName>
        <fullName evidence="8">Hexosephosphate aminotransferase</fullName>
    </alternativeName>
    <alternativeName>
        <fullName evidence="8">L-glutamine--D-fructose-6-phosphate amidotransferase</fullName>
    </alternativeName>
</protein>
<evidence type="ECO:0000256" key="7">
    <source>
        <dbReference type="ARBA" id="ARBA00022962"/>
    </source>
</evidence>
<reference evidence="11" key="1">
    <citation type="journal article" date="2023" name="Int. J. Syst. Evol. Microbiol.">
        <title>Streptomyces meridianus sp. nov. isolated from brackish water of the Tagus estuary in Alcochete, Portugal.</title>
        <authorList>
            <person name="Santos J.D.N."/>
            <person name="Klimek D."/>
            <person name="Calusinska M."/>
            <person name="Lobo Da Cunha A."/>
            <person name="Catita J."/>
            <person name="Goncalves H."/>
            <person name="Gonzalez I."/>
            <person name="Reyes F."/>
            <person name="Lage O.M."/>
        </authorList>
    </citation>
    <scope>NUCLEOTIDE SEQUENCE</scope>
    <source>
        <strain evidence="11">MTZ3.1</strain>
    </source>
</reference>
<dbReference type="CDD" id="cd05009">
    <property type="entry name" value="SIS_GlmS_GlmD_2"/>
    <property type="match status" value="1"/>
</dbReference>
<dbReference type="PANTHER" id="PTHR10937:SF0">
    <property type="entry name" value="GLUTAMINE--FRUCTOSE-6-PHOSPHATE TRANSAMINASE (ISOMERIZING)"/>
    <property type="match status" value="1"/>
</dbReference>
<organism evidence="11 12">
    <name type="scientific">Streptomyces meridianus</name>
    <dbReference type="NCBI Taxonomy" id="2938945"/>
    <lineage>
        <taxon>Bacteria</taxon>
        <taxon>Bacillati</taxon>
        <taxon>Actinomycetota</taxon>
        <taxon>Actinomycetes</taxon>
        <taxon>Kitasatosporales</taxon>
        <taxon>Streptomycetaceae</taxon>
        <taxon>Streptomyces</taxon>
    </lineage>
</organism>
<evidence type="ECO:0000259" key="9">
    <source>
        <dbReference type="PROSITE" id="PS51278"/>
    </source>
</evidence>
<dbReference type="Proteomes" id="UP001167160">
    <property type="component" value="Unassembled WGS sequence"/>
</dbReference>
<dbReference type="Gene3D" id="3.40.50.10490">
    <property type="entry name" value="Glucose-6-phosphate isomerase like protein, domain 1"/>
    <property type="match status" value="2"/>
</dbReference>
<evidence type="ECO:0000256" key="5">
    <source>
        <dbReference type="ARBA" id="ARBA00022679"/>
    </source>
</evidence>
<evidence type="ECO:0000256" key="6">
    <source>
        <dbReference type="ARBA" id="ARBA00022737"/>
    </source>
</evidence>
<keyword evidence="12" id="KW-1185">Reference proteome</keyword>
<dbReference type="InterPro" id="IPR001347">
    <property type="entry name" value="SIS_dom"/>
</dbReference>
<comment type="catalytic activity">
    <reaction evidence="1 8">
        <text>D-fructose 6-phosphate + L-glutamine = D-glucosamine 6-phosphate + L-glutamate</text>
        <dbReference type="Rhea" id="RHEA:13237"/>
        <dbReference type="ChEBI" id="CHEBI:29985"/>
        <dbReference type="ChEBI" id="CHEBI:58359"/>
        <dbReference type="ChEBI" id="CHEBI:58725"/>
        <dbReference type="ChEBI" id="CHEBI:61527"/>
        <dbReference type="EC" id="2.6.1.16"/>
    </reaction>
</comment>
<dbReference type="InterPro" id="IPR047084">
    <property type="entry name" value="GFAT_N"/>
</dbReference>
<keyword evidence="5 8" id="KW-0808">Transferase</keyword>
<evidence type="ECO:0000313" key="11">
    <source>
        <dbReference type="EMBL" id="MCM2580507.1"/>
    </source>
</evidence>
<dbReference type="Pfam" id="PF01380">
    <property type="entry name" value="SIS"/>
    <property type="match status" value="2"/>
</dbReference>
<dbReference type="InterPro" id="IPR017932">
    <property type="entry name" value="GATase_2_dom"/>
</dbReference>
<comment type="function">
    <text evidence="8">Catalyzes the first step in hexosamine metabolism, converting fructose-6P into glucosamine-6P using glutamine as a nitrogen source.</text>
</comment>